<dbReference type="RefSeq" id="XP_004029710.1">
    <property type="nucleotide sequence ID" value="XM_004029662.1"/>
</dbReference>
<evidence type="ECO:0000313" key="4">
    <source>
        <dbReference type="Proteomes" id="UP000008983"/>
    </source>
</evidence>
<reference evidence="3 4" key="1">
    <citation type="submission" date="2011-07" db="EMBL/GenBank/DDBJ databases">
        <authorList>
            <person name="Coyne R."/>
            <person name="Brami D."/>
            <person name="Johnson J."/>
            <person name="Hostetler J."/>
            <person name="Hannick L."/>
            <person name="Clark T."/>
            <person name="Cassidy-Hanley D."/>
            <person name="Inman J."/>
        </authorList>
    </citation>
    <scope>NUCLEOTIDE SEQUENCE [LARGE SCALE GENOMIC DNA]</scope>
    <source>
        <strain evidence="3 4">G5</strain>
    </source>
</reference>
<feature type="region of interest" description="Disordered" evidence="2">
    <location>
        <begin position="1"/>
        <end position="23"/>
    </location>
</feature>
<proteinExistence type="predicted"/>
<name>G0R232_ICHMU</name>
<dbReference type="InParanoid" id="G0R232"/>
<accession>G0R232</accession>
<keyword evidence="1" id="KW-0175">Coiled coil</keyword>
<dbReference type="EMBL" id="GL984239">
    <property type="protein sequence ID" value="EGR28474.1"/>
    <property type="molecule type" value="Genomic_DNA"/>
</dbReference>
<dbReference type="Proteomes" id="UP000008983">
    <property type="component" value="Unassembled WGS sequence"/>
</dbReference>
<evidence type="ECO:0000313" key="3">
    <source>
        <dbReference type="EMBL" id="EGR28474.1"/>
    </source>
</evidence>
<protein>
    <submittedName>
        <fullName evidence="3">Uncharacterized protein</fullName>
    </submittedName>
</protein>
<organism evidence="3 4">
    <name type="scientific">Ichthyophthirius multifiliis</name>
    <name type="common">White spot disease agent</name>
    <name type="synonym">Ich</name>
    <dbReference type="NCBI Taxonomy" id="5932"/>
    <lineage>
        <taxon>Eukaryota</taxon>
        <taxon>Sar</taxon>
        <taxon>Alveolata</taxon>
        <taxon>Ciliophora</taxon>
        <taxon>Intramacronucleata</taxon>
        <taxon>Oligohymenophorea</taxon>
        <taxon>Hymenostomatida</taxon>
        <taxon>Ophryoglenina</taxon>
        <taxon>Ichthyophthirius</taxon>
    </lineage>
</organism>
<feature type="coiled-coil region" evidence="1">
    <location>
        <begin position="36"/>
        <end position="137"/>
    </location>
</feature>
<sequence>MMTEKNKALPYHEQPEHPRTKSSVMTDMRKTNLVQRSTIDNQNNDLLQQIQSLQLQLENKSKEIRMLRNEKNELTTKLMDVSQKVQFIETKEFTSSENTVNVIKNLEKQIEEVQFANTDLRQKYQQKQKNKFNLKELTQVIIKK</sequence>
<dbReference type="AlphaFoldDB" id="G0R232"/>
<dbReference type="GeneID" id="14904557"/>
<evidence type="ECO:0000256" key="2">
    <source>
        <dbReference type="SAM" id="MobiDB-lite"/>
    </source>
</evidence>
<keyword evidence="4" id="KW-1185">Reference proteome</keyword>
<gene>
    <name evidence="3" type="ORF">IMG5_174590</name>
</gene>
<evidence type="ECO:0000256" key="1">
    <source>
        <dbReference type="SAM" id="Coils"/>
    </source>
</evidence>